<evidence type="ECO:0000313" key="2">
    <source>
        <dbReference type="EMBL" id="PXW88115.1"/>
    </source>
</evidence>
<dbReference type="EMBL" id="QJJQ01000004">
    <property type="protein sequence ID" value="PXW88115.1"/>
    <property type="molecule type" value="Genomic_DNA"/>
</dbReference>
<dbReference type="Pfam" id="PF01973">
    <property type="entry name" value="MptE-like"/>
    <property type="match status" value="1"/>
</dbReference>
<keyword evidence="3" id="KW-1185">Reference proteome</keyword>
<comment type="caution">
    <text evidence="2">The sequence shown here is derived from an EMBL/GenBank/DDBJ whole genome shotgun (WGS) entry which is preliminary data.</text>
</comment>
<proteinExistence type="predicted"/>
<dbReference type="PANTHER" id="PTHR41786">
    <property type="entry name" value="MOTILITY ACCESSORY FACTOR MAF"/>
    <property type="match status" value="1"/>
</dbReference>
<feature type="domain" description="6-hydroxymethylpterin diphosphokinase MptE-like" evidence="1">
    <location>
        <begin position="207"/>
        <end position="383"/>
    </location>
</feature>
<gene>
    <name evidence="2" type="ORF">DFR56_104269</name>
</gene>
<reference evidence="2 3" key="1">
    <citation type="submission" date="2018-05" db="EMBL/GenBank/DDBJ databases">
        <title>Genomic Encyclopedia of Type Strains, Phase IV (KMG-IV): sequencing the most valuable type-strain genomes for metagenomic binning, comparative biology and taxonomic classification.</title>
        <authorList>
            <person name="Goeker M."/>
        </authorList>
    </citation>
    <scope>NUCLEOTIDE SEQUENCE [LARGE SCALE GENOMIC DNA]</scope>
    <source>
        <strain evidence="2 3">DSM 28556</strain>
    </source>
</reference>
<organism evidence="2 3">
    <name type="scientific">Pseudogracilibacillus auburnensis</name>
    <dbReference type="NCBI Taxonomy" id="1494959"/>
    <lineage>
        <taxon>Bacteria</taxon>
        <taxon>Bacillati</taxon>
        <taxon>Bacillota</taxon>
        <taxon>Bacilli</taxon>
        <taxon>Bacillales</taxon>
        <taxon>Bacillaceae</taxon>
        <taxon>Pseudogracilibacillus</taxon>
    </lineage>
</organism>
<protein>
    <recommendedName>
        <fullName evidence="1">6-hydroxymethylpterin diphosphokinase MptE-like domain-containing protein</fullName>
    </recommendedName>
</protein>
<dbReference type="OrthoDB" id="5291305at2"/>
<dbReference type="InterPro" id="IPR002826">
    <property type="entry name" value="MptE-like"/>
</dbReference>
<name>A0A2V3W792_9BACI</name>
<sequence length="612" mass="71586">MLVDNILLLRERYPALRTYFSEHEGDLTLEQFKTLESRAGSETIRYEPNNEKPLMVHSMYDPVREAERIIASHAEKITEKTHVFFYGVGFGYHVEKFIEMFPNQSYSLYEPIPEMFLEMSKNRELGNIINKNTQNVYVDRHNVEMFDYLDEFTTSNRNIHLIVLPSYKNIIKEKYEQFHQNIKDTIINRQTNLHTDASFQKLWVMNSLINFETVLNTPNMLKDIDRSQFEGKPALIVSAGPSLAEDIEHIRYIKNNNLAYIFSVGSAINSLIEYDVLPDAVFTYDPRVKNKIVFDKMISQNIDHIPMVFGSSVGYETIENYQGPKVHFITSQDRTSLYFLKEQLNLEHDLILDSPSIAVMTFQILNKLGADPIVFAGQNLGYLHGRHYSKGIEYDIAQSAINEKKLEKALTTKDVYGNEIKTNQTFNNMRENLESFVPLYERKTFINTTKGGAEIKGVPFQTIEEVINNQFIKPIQKLDWWKKDNSYDEKHIQPLKTTLLESRKEYEKIISKLTNSINSISIYTKTRRKLQLITELNNFDYDYNKLIKNQYYMNFLAFFIRVNANLLENELKMLNKETDVFVRGKEMEKVFTNFIEHCKQGTKELEEVLSAI</sequence>
<dbReference type="RefSeq" id="WP_110394922.1">
    <property type="nucleotide sequence ID" value="NZ_JBHUHB010000001.1"/>
</dbReference>
<accession>A0A2V3W792</accession>
<dbReference type="Proteomes" id="UP000247978">
    <property type="component" value="Unassembled WGS sequence"/>
</dbReference>
<dbReference type="AlphaFoldDB" id="A0A2V3W792"/>
<dbReference type="PANTHER" id="PTHR41786:SF1">
    <property type="entry name" value="6-HYDROXYMETHYLPTERIN DIPHOSPHOKINASE MPTE-LIKE DOMAIN-CONTAINING PROTEIN"/>
    <property type="match status" value="1"/>
</dbReference>
<evidence type="ECO:0000313" key="3">
    <source>
        <dbReference type="Proteomes" id="UP000247978"/>
    </source>
</evidence>
<evidence type="ECO:0000259" key="1">
    <source>
        <dbReference type="Pfam" id="PF01973"/>
    </source>
</evidence>